<comment type="caution">
    <text evidence="4">The sequence shown here is derived from an EMBL/GenBank/DDBJ whole genome shotgun (WGS) entry which is preliminary data.</text>
</comment>
<dbReference type="AlphaFoldDB" id="A0A2K0TZE2"/>
<evidence type="ECO:0000259" key="3">
    <source>
        <dbReference type="PROSITE" id="PS50048"/>
    </source>
</evidence>
<dbReference type="InterPro" id="IPR036864">
    <property type="entry name" value="Zn2-C6_fun-type_DNA-bd_sf"/>
</dbReference>
<dbReference type="PROSITE" id="PS00463">
    <property type="entry name" value="ZN2_CY6_FUNGAL_1"/>
    <property type="match status" value="1"/>
</dbReference>
<feature type="compositionally biased region" description="Basic and acidic residues" evidence="2">
    <location>
        <begin position="225"/>
        <end position="237"/>
    </location>
</feature>
<evidence type="ECO:0000256" key="1">
    <source>
        <dbReference type="ARBA" id="ARBA00023242"/>
    </source>
</evidence>
<proteinExistence type="predicted"/>
<dbReference type="GO" id="GO:0045944">
    <property type="term" value="P:positive regulation of transcription by RNA polymerase II"/>
    <property type="evidence" value="ECO:0007669"/>
    <property type="project" value="TreeGrafter"/>
</dbReference>
<dbReference type="Gene3D" id="4.10.240.10">
    <property type="entry name" value="Zn(2)-C6 fungal-type DNA-binding domain"/>
    <property type="match status" value="1"/>
</dbReference>
<dbReference type="PROSITE" id="PS50048">
    <property type="entry name" value="ZN2_CY6_FUNGAL_2"/>
    <property type="match status" value="1"/>
</dbReference>
<dbReference type="EMBL" id="MTYI01000144">
    <property type="protein sequence ID" value="PNP50903.1"/>
    <property type="molecule type" value="Genomic_DNA"/>
</dbReference>
<dbReference type="GO" id="GO:0008270">
    <property type="term" value="F:zinc ion binding"/>
    <property type="evidence" value="ECO:0007669"/>
    <property type="project" value="InterPro"/>
</dbReference>
<evidence type="ECO:0000313" key="5">
    <source>
        <dbReference type="Proteomes" id="UP000236290"/>
    </source>
</evidence>
<sequence length="764" mass="84398">MEVSTVPCTLCRKRRVKCDKRLPGCARCEKASRSCPGYNHLRRFLDESQNLRKKFSSAGASPQDSGLVKSVDSRLATEAPSIASPYSGSLDSVLLPMTASGSSDVAQTQATTPTPIPPEIQLTSQDDALQGSSSSLDGAGQGSFSTNQGIHDTSFITTESISDSDFDPRFFDLDPQVYFADGNNCCGFIPSLSLINDANGPQGPSLSWLNDVNLEGYGQPGYEVDTERSERSERPETDFSSPIPDSSTEADHETAYLIRYFAERISPCLDVFDIERFFGHIVPIKAIRSPLLQNALAAIAAKQFGKTKRETYSTNHQTPGRSMLEQYSEVAHIDWFYKAASFYDKAIGHMMRLLQTLRDGSPASSPGSTPSSMDLTLNLHSAVSPSFKRRRIESSQNSHNVVDDLLAAISVFLLYESLDNRFAEVSRHMSGAQYLLTFNLKQIFDSTEHNPRNGAYGLSTRRAWQASFWNIVCIDWVTAYTGETPPRIDIENLDLWKAAGLPMCVVNGGHLPVSLCSDETSGHQLQMTETVACRSLIWVILKTLAFVAAEKSGNKIADSSSPDAGKTNGSSLHKVHSWNDISQHLDNWCAALPDTFEPCARIAQRYNNIPTPSDTMPPRSEFQSAFQELFYANAMCATAAVLYHFVQLLLLLHKPLNQKLSESHPEFVAKRLNAYRQLSAQIEGHANEICAISLGRPDDPVRLHMVQPLYIAGLCFEAHEQRTALAQLLATIQRETGYSTTERVANLQQQWGWGNTPPALDVRM</sequence>
<dbReference type="OrthoDB" id="5418899at2759"/>
<dbReference type="Proteomes" id="UP000236290">
    <property type="component" value="Unassembled WGS sequence"/>
</dbReference>
<dbReference type="PANTHER" id="PTHR37534">
    <property type="entry name" value="TRANSCRIPTIONAL ACTIVATOR PROTEIN UGA3"/>
    <property type="match status" value="1"/>
</dbReference>
<evidence type="ECO:0000256" key="2">
    <source>
        <dbReference type="SAM" id="MobiDB-lite"/>
    </source>
</evidence>
<organism evidence="4 5">
    <name type="scientific">Trichoderma harzianum</name>
    <name type="common">Hypocrea lixii</name>
    <dbReference type="NCBI Taxonomy" id="5544"/>
    <lineage>
        <taxon>Eukaryota</taxon>
        <taxon>Fungi</taxon>
        <taxon>Dikarya</taxon>
        <taxon>Ascomycota</taxon>
        <taxon>Pezizomycotina</taxon>
        <taxon>Sordariomycetes</taxon>
        <taxon>Hypocreomycetidae</taxon>
        <taxon>Hypocreales</taxon>
        <taxon>Hypocreaceae</taxon>
        <taxon>Trichoderma</taxon>
    </lineage>
</organism>
<feature type="domain" description="Zn(2)-C6 fungal-type" evidence="3">
    <location>
        <begin position="7"/>
        <end position="35"/>
    </location>
</feature>
<dbReference type="PANTHER" id="PTHR37534:SF9">
    <property type="entry name" value="ZN(II)2CYS6 TRANSCRIPTION FACTOR (EUROFUNG)"/>
    <property type="match status" value="1"/>
</dbReference>
<dbReference type="GO" id="GO:0005634">
    <property type="term" value="C:nucleus"/>
    <property type="evidence" value="ECO:0007669"/>
    <property type="project" value="TreeGrafter"/>
</dbReference>
<gene>
    <name evidence="4" type="ORF">THARTR1_08524</name>
</gene>
<feature type="region of interest" description="Disordered" evidence="2">
    <location>
        <begin position="220"/>
        <end position="250"/>
    </location>
</feature>
<dbReference type="CDD" id="cd00067">
    <property type="entry name" value="GAL4"/>
    <property type="match status" value="1"/>
</dbReference>
<dbReference type="SUPFAM" id="SSF57701">
    <property type="entry name" value="Zn2/Cys6 DNA-binding domain"/>
    <property type="match status" value="1"/>
</dbReference>
<accession>A0A2K0TZE2</accession>
<name>A0A2K0TZE2_TRIHA</name>
<evidence type="ECO:0000313" key="4">
    <source>
        <dbReference type="EMBL" id="PNP50903.1"/>
    </source>
</evidence>
<dbReference type="GO" id="GO:0000976">
    <property type="term" value="F:transcription cis-regulatory region binding"/>
    <property type="evidence" value="ECO:0007669"/>
    <property type="project" value="TreeGrafter"/>
</dbReference>
<dbReference type="SMART" id="SM00066">
    <property type="entry name" value="GAL4"/>
    <property type="match status" value="1"/>
</dbReference>
<dbReference type="InterPro" id="IPR001138">
    <property type="entry name" value="Zn2Cys6_DnaBD"/>
</dbReference>
<protein>
    <recommendedName>
        <fullName evidence="3">Zn(2)-C6 fungal-type domain-containing protein</fullName>
    </recommendedName>
</protein>
<feature type="compositionally biased region" description="Polar residues" evidence="2">
    <location>
        <begin position="238"/>
        <end position="247"/>
    </location>
</feature>
<dbReference type="CDD" id="cd12148">
    <property type="entry name" value="fungal_TF_MHR"/>
    <property type="match status" value="1"/>
</dbReference>
<feature type="compositionally biased region" description="Polar residues" evidence="2">
    <location>
        <begin position="121"/>
        <end position="150"/>
    </location>
</feature>
<feature type="region of interest" description="Disordered" evidence="2">
    <location>
        <begin position="104"/>
        <end position="150"/>
    </location>
</feature>
<keyword evidence="1" id="KW-0539">Nucleus</keyword>
<dbReference type="Pfam" id="PF00172">
    <property type="entry name" value="Zn_clus"/>
    <property type="match status" value="1"/>
</dbReference>
<dbReference type="GO" id="GO:0000981">
    <property type="term" value="F:DNA-binding transcription factor activity, RNA polymerase II-specific"/>
    <property type="evidence" value="ECO:0007669"/>
    <property type="project" value="InterPro"/>
</dbReference>
<reference evidence="4 5" key="1">
    <citation type="submission" date="2017-02" db="EMBL/GenBank/DDBJ databases">
        <title>Genomes of Trichoderma spp. with biocontrol activity.</title>
        <authorList>
            <person name="Gardiner D."/>
            <person name="Kazan K."/>
            <person name="Vos C."/>
            <person name="Harvey P."/>
        </authorList>
    </citation>
    <scope>NUCLEOTIDE SEQUENCE [LARGE SCALE GENOMIC DNA]</scope>
    <source>
        <strain evidence="4 5">Tr1</strain>
    </source>
</reference>